<organism evidence="2 3">
    <name type="scientific">Halobacillus litoralis</name>
    <dbReference type="NCBI Taxonomy" id="45668"/>
    <lineage>
        <taxon>Bacteria</taxon>
        <taxon>Bacillati</taxon>
        <taxon>Bacillota</taxon>
        <taxon>Bacilli</taxon>
        <taxon>Bacillales</taxon>
        <taxon>Bacillaceae</taxon>
        <taxon>Halobacillus</taxon>
    </lineage>
</organism>
<name>A0A410MFS4_9BACI</name>
<dbReference type="Proteomes" id="UP000287756">
    <property type="component" value="Chromosome"/>
</dbReference>
<sequence length="287" mass="32370">MGKNITILGTFIFIVVAANVVSHIFPASSGSQKIPAQIGEQDKERFMYTERRPYTEEEVLQKTGYGPATGEGFKGIMVSPISNFSIYQQGEEQGTYVEGVPEGKTVRVQLISRTKELEKISLIEEKIYEEGAKGLVVTLPEERNMLYSVSAEMLDETGEVIDTIAGIVYVPGKPEINAKLSLDKDVYSAEYILEYKVTNWGPRRLSYGARYTIQVYQNGEWSIHPHHDEISAFPDLEYVVLPGNENKTSISLKDFEMEEGKYRVIKRIRITDGEVEFSLAAEFEVEN</sequence>
<dbReference type="OrthoDB" id="2972495at2"/>
<proteinExistence type="predicted"/>
<evidence type="ECO:0000259" key="1">
    <source>
        <dbReference type="Pfam" id="PF20251"/>
    </source>
</evidence>
<dbReference type="InterPro" id="IPR046878">
    <property type="entry name" value="Big_14"/>
</dbReference>
<dbReference type="EMBL" id="CP026118">
    <property type="protein sequence ID" value="QAS53572.1"/>
    <property type="molecule type" value="Genomic_DNA"/>
</dbReference>
<reference evidence="2 3" key="1">
    <citation type="submission" date="2018-01" db="EMBL/GenBank/DDBJ databases">
        <title>The whole genome sequencing and assembly of Halobacillus litoralis ERB031 strain.</title>
        <authorList>
            <person name="Lee S.-J."/>
            <person name="Park M.-K."/>
            <person name="Kim J.-Y."/>
            <person name="Lee Y.-J."/>
            <person name="Yi H."/>
            <person name="Bahn Y.-S."/>
            <person name="Kim J.F."/>
            <person name="Lee D.-W."/>
        </authorList>
    </citation>
    <scope>NUCLEOTIDE SEQUENCE [LARGE SCALE GENOMIC DNA]</scope>
    <source>
        <strain evidence="2 3">ERB 031</strain>
    </source>
</reference>
<gene>
    <name evidence="2" type="ORF">HLI_15865</name>
</gene>
<dbReference type="AlphaFoldDB" id="A0A410MFS4"/>
<dbReference type="Pfam" id="PF20251">
    <property type="entry name" value="Big_14"/>
    <property type="match status" value="1"/>
</dbReference>
<accession>A0A410MFS4</accession>
<evidence type="ECO:0000313" key="2">
    <source>
        <dbReference type="EMBL" id="QAS53572.1"/>
    </source>
</evidence>
<protein>
    <recommendedName>
        <fullName evidence="1">Bacterial Ig-like domain-containing protein</fullName>
    </recommendedName>
</protein>
<feature type="domain" description="Bacterial Ig-like" evidence="1">
    <location>
        <begin position="175"/>
        <end position="283"/>
    </location>
</feature>
<dbReference type="KEGG" id="hli:HLI_15865"/>
<dbReference type="RefSeq" id="WP_128525845.1">
    <property type="nucleotide sequence ID" value="NZ_CP026118.1"/>
</dbReference>
<evidence type="ECO:0000313" key="3">
    <source>
        <dbReference type="Proteomes" id="UP000287756"/>
    </source>
</evidence>